<keyword evidence="1" id="KW-0472">Membrane</keyword>
<reference evidence="2 3" key="1">
    <citation type="submission" date="2018-05" db="EMBL/GenBank/DDBJ databases">
        <title>Annotation of the Mycoplasma phocidae genome.</title>
        <authorList>
            <person name="Brown D.R."/>
            <person name="Kutish G.F."/>
            <person name="Frasca S.Jr."/>
        </authorList>
    </citation>
    <scope>NUCLEOTIDE SEQUENCE [LARGE SCALE GENOMIC DNA]</scope>
    <source>
        <strain evidence="2 3">105</strain>
    </source>
</reference>
<sequence>MSNNKKWKNKKINIKNYQVVEKKPRKQLSNSWRIALTGLLLIAIPSFLLFIFVGRDGWIFPQTKSIDRWYGELLIGLAMASIQVAIVCLMIWKFKFLRPESLHFLIPISLAMNSFLVSSGVDLWFIRVIPAVGLAFMAIPILLLTKYIIRKQNQKKFAMIQEEELKNKSLLD</sequence>
<evidence type="ECO:0000313" key="3">
    <source>
        <dbReference type="Proteomes" id="UP000252477"/>
    </source>
</evidence>
<dbReference type="RefSeq" id="WP_114191130.1">
    <property type="nucleotide sequence ID" value="NZ_CP029295.1"/>
</dbReference>
<feature type="transmembrane region" description="Helical" evidence="1">
    <location>
        <begin position="131"/>
        <end position="149"/>
    </location>
</feature>
<feature type="transmembrane region" description="Helical" evidence="1">
    <location>
        <begin position="32"/>
        <end position="53"/>
    </location>
</feature>
<dbReference type="EMBL" id="CP029295">
    <property type="protein sequence ID" value="AXE61036.1"/>
    <property type="molecule type" value="Genomic_DNA"/>
</dbReference>
<accession>A0A2Z5IRN1</accession>
<gene>
    <name evidence="2" type="ORF">DA803_02995</name>
</gene>
<keyword evidence="1" id="KW-1133">Transmembrane helix</keyword>
<dbReference type="KEGG" id="mpho:DA803_02995"/>
<dbReference type="OrthoDB" id="398245at2"/>
<organism evidence="2 3">
    <name type="scientific">[Mycoplasma] phocae</name>
    <dbReference type="NCBI Taxonomy" id="142651"/>
    <lineage>
        <taxon>Bacteria</taxon>
        <taxon>Bacillati</taxon>
        <taxon>Mycoplasmatota</taxon>
        <taxon>Mycoplasmoidales</taxon>
        <taxon>Metamycoplasmataceae</taxon>
        <taxon>Metamycoplasma</taxon>
    </lineage>
</organism>
<evidence type="ECO:0000256" key="1">
    <source>
        <dbReference type="SAM" id="Phobius"/>
    </source>
</evidence>
<dbReference type="Proteomes" id="UP000252477">
    <property type="component" value="Chromosome"/>
</dbReference>
<keyword evidence="1" id="KW-0812">Transmembrane</keyword>
<evidence type="ECO:0000313" key="2">
    <source>
        <dbReference type="EMBL" id="AXE61036.1"/>
    </source>
</evidence>
<protein>
    <submittedName>
        <fullName evidence="2">Uncharacterized protein</fullName>
    </submittedName>
</protein>
<keyword evidence="3" id="KW-1185">Reference proteome</keyword>
<dbReference type="AlphaFoldDB" id="A0A2Z5IRN1"/>
<feature type="transmembrane region" description="Helical" evidence="1">
    <location>
        <begin position="73"/>
        <end position="92"/>
    </location>
</feature>
<proteinExistence type="predicted"/>
<name>A0A2Z5IRN1_9BACT</name>
<feature type="transmembrane region" description="Helical" evidence="1">
    <location>
        <begin position="104"/>
        <end position="125"/>
    </location>
</feature>